<dbReference type="PROSITE" id="PS50102">
    <property type="entry name" value="RRM"/>
    <property type="match status" value="1"/>
</dbReference>
<dbReference type="PANTHER" id="PTHR23140">
    <property type="entry name" value="RNA PROCESSING PROTEIN LD23810P"/>
    <property type="match status" value="1"/>
</dbReference>
<feature type="compositionally biased region" description="Low complexity" evidence="3">
    <location>
        <begin position="1392"/>
        <end position="1401"/>
    </location>
</feature>
<evidence type="ECO:0000256" key="1">
    <source>
        <dbReference type="ARBA" id="ARBA00022884"/>
    </source>
</evidence>
<evidence type="ECO:0000313" key="6">
    <source>
        <dbReference type="EMBL" id="KAF8774068.1"/>
    </source>
</evidence>
<dbReference type="Proteomes" id="UP000807504">
    <property type="component" value="Unassembled WGS sequence"/>
</dbReference>
<gene>
    <name evidence="6" type="ORF">HNY73_016662</name>
</gene>
<dbReference type="PANTHER" id="PTHR23140:SF4">
    <property type="entry name" value="PROTEIN CBR-NRD-1"/>
    <property type="match status" value="1"/>
</dbReference>
<dbReference type="InterPro" id="IPR008942">
    <property type="entry name" value="ENTH_VHS"/>
</dbReference>
<dbReference type="GO" id="GO:0005634">
    <property type="term" value="C:nucleus"/>
    <property type="evidence" value="ECO:0007669"/>
    <property type="project" value="TreeGrafter"/>
</dbReference>
<feature type="region of interest" description="Disordered" evidence="3">
    <location>
        <begin position="136"/>
        <end position="180"/>
    </location>
</feature>
<proteinExistence type="predicted"/>
<feature type="region of interest" description="Disordered" evidence="3">
    <location>
        <begin position="837"/>
        <end position="886"/>
    </location>
</feature>
<feature type="compositionally biased region" description="Polar residues" evidence="3">
    <location>
        <begin position="1506"/>
        <end position="1517"/>
    </location>
</feature>
<dbReference type="GO" id="GO:0003723">
    <property type="term" value="F:RNA binding"/>
    <property type="evidence" value="ECO:0007669"/>
    <property type="project" value="UniProtKB-UniRule"/>
</dbReference>
<name>A0A8T0EKF1_ARGBR</name>
<feature type="compositionally biased region" description="Low complexity" evidence="3">
    <location>
        <begin position="310"/>
        <end position="327"/>
    </location>
</feature>
<feature type="region of interest" description="Disordered" evidence="3">
    <location>
        <begin position="1130"/>
        <end position="1517"/>
    </location>
</feature>
<feature type="compositionally biased region" description="Basic and acidic residues" evidence="3">
    <location>
        <begin position="1258"/>
        <end position="1281"/>
    </location>
</feature>
<dbReference type="InterPro" id="IPR000504">
    <property type="entry name" value="RRM_dom"/>
</dbReference>
<accession>A0A8T0EKF1</accession>
<feature type="compositionally biased region" description="Polar residues" evidence="3">
    <location>
        <begin position="1302"/>
        <end position="1311"/>
    </location>
</feature>
<feature type="compositionally biased region" description="Polar residues" evidence="3">
    <location>
        <begin position="1414"/>
        <end position="1444"/>
    </location>
</feature>
<protein>
    <submittedName>
        <fullName evidence="6">SR-related and CTD-associated factor 4 like protein</fullName>
    </submittedName>
</protein>
<feature type="compositionally biased region" description="Low complexity" evidence="3">
    <location>
        <begin position="867"/>
        <end position="886"/>
    </location>
</feature>
<dbReference type="EMBL" id="JABXBU010002227">
    <property type="protein sequence ID" value="KAF8774068.1"/>
    <property type="molecule type" value="Genomic_DNA"/>
</dbReference>
<feature type="compositionally biased region" description="Polar residues" evidence="3">
    <location>
        <begin position="137"/>
        <end position="147"/>
    </location>
</feature>
<feature type="compositionally biased region" description="Basic and acidic residues" evidence="3">
    <location>
        <begin position="1043"/>
        <end position="1055"/>
    </location>
</feature>
<feature type="compositionally biased region" description="Polar residues" evidence="3">
    <location>
        <begin position="1459"/>
        <end position="1498"/>
    </location>
</feature>
<evidence type="ECO:0000259" key="4">
    <source>
        <dbReference type="PROSITE" id="PS50102"/>
    </source>
</evidence>
<feature type="compositionally biased region" description="Polar residues" evidence="3">
    <location>
        <begin position="1349"/>
        <end position="1390"/>
    </location>
</feature>
<feature type="domain" description="RRM" evidence="4">
    <location>
        <begin position="594"/>
        <end position="667"/>
    </location>
</feature>
<dbReference type="PROSITE" id="PS51391">
    <property type="entry name" value="CID"/>
    <property type="match status" value="1"/>
</dbReference>
<feature type="region of interest" description="Disordered" evidence="3">
    <location>
        <begin position="939"/>
        <end position="1063"/>
    </location>
</feature>
<feature type="compositionally biased region" description="Basic and acidic residues" evidence="3">
    <location>
        <begin position="1329"/>
        <end position="1345"/>
    </location>
</feature>
<feature type="compositionally biased region" description="Basic and acidic residues" evidence="3">
    <location>
        <begin position="1176"/>
        <end position="1202"/>
    </location>
</feature>
<feature type="compositionally biased region" description="Basic residues" evidence="3">
    <location>
        <begin position="515"/>
        <end position="555"/>
    </location>
</feature>
<evidence type="ECO:0000256" key="3">
    <source>
        <dbReference type="SAM" id="MobiDB-lite"/>
    </source>
</evidence>
<dbReference type="SUPFAM" id="SSF54928">
    <property type="entry name" value="RNA-binding domain, RBD"/>
    <property type="match status" value="1"/>
</dbReference>
<dbReference type="InterPro" id="IPR012677">
    <property type="entry name" value="Nucleotide-bd_a/b_plait_sf"/>
</dbReference>
<keyword evidence="1 2" id="KW-0694">RNA-binding</keyword>
<feature type="compositionally biased region" description="Basic and acidic residues" evidence="3">
    <location>
        <begin position="148"/>
        <end position="161"/>
    </location>
</feature>
<feature type="compositionally biased region" description="Polar residues" evidence="3">
    <location>
        <begin position="839"/>
        <end position="858"/>
    </location>
</feature>
<dbReference type="FunFam" id="1.25.40.90:FF:000004">
    <property type="entry name" value="splicing factor, arginine/serine-rich 15"/>
    <property type="match status" value="1"/>
</dbReference>
<evidence type="ECO:0000313" key="7">
    <source>
        <dbReference type="Proteomes" id="UP000807504"/>
    </source>
</evidence>
<organism evidence="6 7">
    <name type="scientific">Argiope bruennichi</name>
    <name type="common">Wasp spider</name>
    <name type="synonym">Aranea bruennichi</name>
    <dbReference type="NCBI Taxonomy" id="94029"/>
    <lineage>
        <taxon>Eukaryota</taxon>
        <taxon>Metazoa</taxon>
        <taxon>Ecdysozoa</taxon>
        <taxon>Arthropoda</taxon>
        <taxon>Chelicerata</taxon>
        <taxon>Arachnida</taxon>
        <taxon>Araneae</taxon>
        <taxon>Araneomorphae</taxon>
        <taxon>Entelegynae</taxon>
        <taxon>Araneoidea</taxon>
        <taxon>Araneidae</taxon>
        <taxon>Argiope</taxon>
    </lineage>
</organism>
<feature type="compositionally biased region" description="Basic and acidic residues" evidence="3">
    <location>
        <begin position="1132"/>
        <end position="1169"/>
    </location>
</feature>
<evidence type="ECO:0000256" key="2">
    <source>
        <dbReference type="PROSITE-ProRule" id="PRU00176"/>
    </source>
</evidence>
<feature type="compositionally biased region" description="Polar residues" evidence="3">
    <location>
        <begin position="963"/>
        <end position="973"/>
    </location>
</feature>
<feature type="compositionally biased region" description="Basic and acidic residues" evidence="3">
    <location>
        <begin position="338"/>
        <end position="349"/>
    </location>
</feature>
<dbReference type="Gene3D" id="1.25.40.90">
    <property type="match status" value="1"/>
</dbReference>
<dbReference type="Gene3D" id="3.30.70.330">
    <property type="match status" value="1"/>
</dbReference>
<comment type="caution">
    <text evidence="6">The sequence shown here is derived from an EMBL/GenBank/DDBJ whole genome shotgun (WGS) entry which is preliminary data.</text>
</comment>
<feature type="region of interest" description="Disordered" evidence="3">
    <location>
        <begin position="508"/>
        <end position="579"/>
    </location>
</feature>
<dbReference type="SMART" id="SM00582">
    <property type="entry name" value="RPR"/>
    <property type="match status" value="1"/>
</dbReference>
<feature type="domain" description="CID" evidence="5">
    <location>
        <begin position="1"/>
        <end position="139"/>
    </location>
</feature>
<dbReference type="InterPro" id="IPR006569">
    <property type="entry name" value="CID_dom"/>
</dbReference>
<feature type="compositionally biased region" description="Basic and acidic residues" evidence="3">
    <location>
        <begin position="556"/>
        <end position="574"/>
    </location>
</feature>
<dbReference type="Pfam" id="PF00076">
    <property type="entry name" value="RRM_1"/>
    <property type="match status" value="1"/>
</dbReference>
<sequence length="1598" mass="179768">MDAVKAFNSELSSLYDVKPPISKAKMTSITKSAIKGIKFYKHIVQSVEKFIQKCRPEYKVPGLYVVDSIVRQSRHQFGADKDVFGPRFVKNITTTFQNLFKCAEEDRPKIIRVLNLWQKNNVFPIDVIQPLLDMGHPNTSNETTSANEESRISRHKVEESNSWKGWPQGNDEPPPDNRTYAEMSTKNLEKFTKSEMVNAMEDESRSSLFRAQLKQENLQDDTTVKFNKKLLDFDYGDEEDEEESKNDENNLSNQPNALALSMAQNLLCNPELLRKLQQMQQTIQQNALNSELSLQGQQPVKDEPEEAPYSSDLPSSPTQQSQLPTSTYRQQALQPMELKQKEADKDDRVLPQPPLPPKDLDERSLAAIMTPRLIPPTSLASYQQPGMAQTDKDDRIIPDLAVPPRDLDERSLAAILAPLDRGMLPPMSYNEASNMMQYPAGMPYQPQQPPMPMMESVTMDTGYGSVLSSEQQQHMMQRTDEDERLMYSMPGEPPLPPQDFDERTAMVTMEERSRKERSRSRSGSRSRRSGRHRSRSKSPRKKRSRSRSPRSKNRSRSKERERIREKERERERERERKRKGIPPIKKGYVSVCSTTLWIGHVPKSCTEMEISSAFGQYGTILSIDMIPPRGCAYVVMDRRQDAYRALQKLRNTKFLQSSSVKMAWAPGKGVKGKEYKDYWEVEAGVSYVPIEKIAADQEALDLLEEGGFIDEESLPEHLKALRQGDDKSSYGMQKSTPPETTTYNAIQAPPMVPPPIIPSTSVNLPMLLPHPMQPQFGLHLPGLLPPQAMVMQVPMGIPPPNPMLMVQQQSQNMLGNQTLPIVGGVPPIVPRTLPAIPSTLPNMTNTTVDSANASSGDATPTEEDGTNVSSPNVIQNSVPSSVSSTSTISTQAGIPATQYNPMMNLPNSNRLSVPPPVSTTGTPIPYPPPQNVGFNFPPPGMRPPGMAHNSQFPWMQKPPGSPFTESDSNQSRNVPGVPPHMFNNRPPFHEVPSSLPQNSPMKDGHSNRDMERRPGDMDPGNRSPMHSDKMSQEMVISTDDESSMDRDYSHGEMKGGPRFQGVTEFPRMPVNMHRMRNPMVPMQGGRFPPGMPPFPPRIPGPRGPGMHPGHRMEMDFPGPRGPRMPGLIHGPRRMDGPHHPNDGRDWYPRDFDGPPFERDRHFFNDRNRDSWTTPEQIERDSRHMPRNHERHDERMRDMENRDGPNSYGPPDQVEDIFEPRGRPRPGRKSKPDDMMEDMFKVQFYQRDKNPAYQSHLNKQLDRRRKDDMTNRSSYKNDDVNKSTDLSNIDVNNRTVGDKMARSDNSVDQDSSGPRKDRESRKRSRWGRTLSEEREFQQQKRNEIEMKFQSYEQSAQAAQLLQPNSQESSENTVEIADCSTTDPTNTQQNADDVSVSVSSSQSLNSEKHESEDSASELQTNDSALNSDLRNPSLESDTVHSINTPEDTAESFAPNSVFDATDSQPSSDSFVTNSSKPFLANTDSESSGTNHVSESFNGSMVTDCKSASLDTDSSISNSVSEQTDLYRLPVSLTKETDRSSIAELVSNPSFANSEENFALKNEPTNHIGLNSEASLNDTIISEDISENSSTNKSPLLSTDS</sequence>
<feature type="compositionally biased region" description="Basic and acidic residues" evidence="3">
    <location>
        <begin position="1002"/>
        <end position="1016"/>
    </location>
</feature>
<evidence type="ECO:0000259" key="5">
    <source>
        <dbReference type="PROSITE" id="PS51391"/>
    </source>
</evidence>
<feature type="compositionally biased region" description="Polar residues" evidence="3">
    <location>
        <begin position="1282"/>
        <end position="1294"/>
    </location>
</feature>
<dbReference type="CDD" id="cd16983">
    <property type="entry name" value="CID_SCAF8_like"/>
    <property type="match status" value="1"/>
</dbReference>
<dbReference type="CDD" id="cd12227">
    <property type="entry name" value="RRM_SCAF4_SCAF8"/>
    <property type="match status" value="1"/>
</dbReference>
<feature type="region of interest" description="Disordered" evidence="3">
    <location>
        <begin position="294"/>
        <end position="360"/>
    </location>
</feature>
<dbReference type="Pfam" id="PF04818">
    <property type="entry name" value="CID"/>
    <property type="match status" value="1"/>
</dbReference>
<dbReference type="SMART" id="SM00360">
    <property type="entry name" value="RRM"/>
    <property type="match status" value="1"/>
</dbReference>
<dbReference type="SUPFAM" id="SSF48464">
    <property type="entry name" value="ENTH/VHS domain"/>
    <property type="match status" value="1"/>
</dbReference>
<feature type="compositionally biased region" description="Basic and acidic residues" evidence="3">
    <location>
        <begin position="1229"/>
        <end position="1249"/>
    </location>
</feature>
<keyword evidence="7" id="KW-1185">Reference proteome</keyword>
<reference evidence="6" key="1">
    <citation type="journal article" date="2020" name="bioRxiv">
        <title>Chromosome-level reference genome of the European wasp spider Argiope bruennichi: a resource for studies on range expansion and evolutionary adaptation.</title>
        <authorList>
            <person name="Sheffer M.M."/>
            <person name="Hoppe A."/>
            <person name="Krehenwinkel H."/>
            <person name="Uhl G."/>
            <person name="Kuss A.W."/>
            <person name="Jensen L."/>
            <person name="Jensen C."/>
            <person name="Gillespie R.G."/>
            <person name="Hoff K.J."/>
            <person name="Prost S."/>
        </authorList>
    </citation>
    <scope>NUCLEOTIDE SEQUENCE</scope>
</reference>
<reference evidence="6" key="2">
    <citation type="submission" date="2020-06" db="EMBL/GenBank/DDBJ databases">
        <authorList>
            <person name="Sheffer M."/>
        </authorList>
    </citation>
    <scope>NUCLEOTIDE SEQUENCE</scope>
</reference>
<dbReference type="InterPro" id="IPR035979">
    <property type="entry name" value="RBD_domain_sf"/>
</dbReference>
<dbReference type="InterPro" id="IPR051485">
    <property type="entry name" value="SR-CTD_assoc_factor"/>
</dbReference>